<dbReference type="InterPro" id="IPR040442">
    <property type="entry name" value="Pyrv_kinase-like_dom_sf"/>
</dbReference>
<dbReference type="SUPFAM" id="SSF51621">
    <property type="entry name" value="Phosphoenolpyruvate/pyruvate domain"/>
    <property type="match status" value="1"/>
</dbReference>
<reference evidence="5 6" key="1">
    <citation type="submission" date="2018-06" db="EMBL/GenBank/DDBJ databases">
        <title>Genomic Encyclopedia of Archaeal and Bacterial Type Strains, Phase II (KMG-II): from individual species to whole genera.</title>
        <authorList>
            <person name="Goeker M."/>
        </authorList>
    </citation>
    <scope>NUCLEOTIDE SEQUENCE [LARGE SCALE GENOMIC DNA]</scope>
    <source>
        <strain evidence="5 6">DSM 22009</strain>
    </source>
</reference>
<comment type="caution">
    <text evidence="5">The sequence shown here is derived from an EMBL/GenBank/DDBJ whole genome shotgun (WGS) entry which is preliminary data.</text>
</comment>
<dbReference type="GO" id="GO:0046872">
    <property type="term" value="F:metal ion binding"/>
    <property type="evidence" value="ECO:0007669"/>
    <property type="project" value="UniProtKB-KW"/>
</dbReference>
<name>A0A2W7Q3U4_9RHOB</name>
<evidence type="ECO:0000313" key="5">
    <source>
        <dbReference type="EMBL" id="PZX16319.1"/>
    </source>
</evidence>
<dbReference type="Proteomes" id="UP000248916">
    <property type="component" value="Unassembled WGS sequence"/>
</dbReference>
<dbReference type="InterPro" id="IPR050251">
    <property type="entry name" value="HpcH-HpaI_aldolase"/>
</dbReference>
<dbReference type="InterPro" id="IPR005000">
    <property type="entry name" value="Aldolase/citrate-lyase_domain"/>
</dbReference>
<evidence type="ECO:0000256" key="3">
    <source>
        <dbReference type="ARBA" id="ARBA00023239"/>
    </source>
</evidence>
<evidence type="ECO:0000313" key="6">
    <source>
        <dbReference type="Proteomes" id="UP000248916"/>
    </source>
</evidence>
<dbReference type="GO" id="GO:0016832">
    <property type="term" value="F:aldehyde-lyase activity"/>
    <property type="evidence" value="ECO:0007669"/>
    <property type="project" value="TreeGrafter"/>
</dbReference>
<proteinExistence type="inferred from homology"/>
<keyword evidence="6" id="KW-1185">Reference proteome</keyword>
<comment type="similarity">
    <text evidence="1">Belongs to the HpcH/HpaI aldolase family.</text>
</comment>
<keyword evidence="3" id="KW-0456">Lyase</keyword>
<feature type="domain" description="HpcH/HpaI aldolase/citrate lyase" evidence="4">
    <location>
        <begin position="18"/>
        <end position="210"/>
    </location>
</feature>
<dbReference type="Gene3D" id="3.20.20.60">
    <property type="entry name" value="Phosphoenolpyruvate-binding domains"/>
    <property type="match status" value="1"/>
</dbReference>
<dbReference type="GO" id="GO:0005737">
    <property type="term" value="C:cytoplasm"/>
    <property type="evidence" value="ECO:0007669"/>
    <property type="project" value="TreeGrafter"/>
</dbReference>
<dbReference type="PANTHER" id="PTHR30502:SF0">
    <property type="entry name" value="PHOSPHOENOLPYRUVATE CARBOXYLASE FAMILY PROTEIN"/>
    <property type="match status" value="1"/>
</dbReference>
<dbReference type="AlphaFoldDB" id="A0A2W7Q3U4"/>
<evidence type="ECO:0000259" key="4">
    <source>
        <dbReference type="Pfam" id="PF03328"/>
    </source>
</evidence>
<evidence type="ECO:0000256" key="1">
    <source>
        <dbReference type="ARBA" id="ARBA00005568"/>
    </source>
</evidence>
<dbReference type="EMBL" id="QKZL01000007">
    <property type="protein sequence ID" value="PZX16319.1"/>
    <property type="molecule type" value="Genomic_DNA"/>
</dbReference>
<dbReference type="PANTHER" id="PTHR30502">
    <property type="entry name" value="2-KETO-3-DEOXY-L-RHAMNONATE ALDOLASE"/>
    <property type="match status" value="1"/>
</dbReference>
<dbReference type="Pfam" id="PF03328">
    <property type="entry name" value="HpcH_HpaI"/>
    <property type="match status" value="1"/>
</dbReference>
<dbReference type="OrthoDB" id="9802624at2"/>
<dbReference type="RefSeq" id="WP_111537309.1">
    <property type="nucleotide sequence ID" value="NZ_QKZL01000007.1"/>
</dbReference>
<sequence length="260" mass="27508">MRNGVKRRLRDGETIIAAWLETGSPEVAEILVRTGWSVLVIDCEHGAAGLEEGLGLIRAVEASGGDAMVRVPDPSEATLKRALDRGARSLIVPMVNSVAQARDIASFVRYPPMGRRGYAASIVRASGYGAWPLYGAEANEEVFLAVQIEHRDAVEAAEEIMAVEGIDMVFIGPNDLAGSMGHFEQLDAPDVVAAMSRVEEAASQADMLVGGIEGARDCGALGRDGYRLIVCSNDVSLLAAASRDAVARCKAALDREKAAS</sequence>
<accession>A0A2W7Q3U4</accession>
<organism evidence="5 6">
    <name type="scientific">Palleronia aestuarii</name>
    <dbReference type="NCBI Taxonomy" id="568105"/>
    <lineage>
        <taxon>Bacteria</taxon>
        <taxon>Pseudomonadati</taxon>
        <taxon>Pseudomonadota</taxon>
        <taxon>Alphaproteobacteria</taxon>
        <taxon>Rhodobacterales</taxon>
        <taxon>Roseobacteraceae</taxon>
        <taxon>Palleronia</taxon>
    </lineage>
</organism>
<gene>
    <name evidence="5" type="ORF">LX81_02171</name>
</gene>
<evidence type="ECO:0000256" key="2">
    <source>
        <dbReference type="ARBA" id="ARBA00022723"/>
    </source>
</evidence>
<protein>
    <submittedName>
        <fullName evidence="5">4-hydroxy-2-oxoheptanedioate aldolase</fullName>
    </submittedName>
</protein>
<dbReference type="InterPro" id="IPR015813">
    <property type="entry name" value="Pyrv/PenolPyrv_kinase-like_dom"/>
</dbReference>
<keyword evidence="2" id="KW-0479">Metal-binding</keyword>